<dbReference type="PROSITE" id="PS51891">
    <property type="entry name" value="CENP_V_GFA"/>
    <property type="match status" value="1"/>
</dbReference>
<evidence type="ECO:0000256" key="2">
    <source>
        <dbReference type="ARBA" id="ARBA00022723"/>
    </source>
</evidence>
<dbReference type="SUPFAM" id="SSF51316">
    <property type="entry name" value="Mss4-like"/>
    <property type="match status" value="1"/>
</dbReference>
<evidence type="ECO:0000256" key="3">
    <source>
        <dbReference type="ARBA" id="ARBA00022833"/>
    </source>
</evidence>
<dbReference type="Pfam" id="PF04828">
    <property type="entry name" value="GFA"/>
    <property type="match status" value="1"/>
</dbReference>
<comment type="similarity">
    <text evidence="1">Belongs to the Gfa family.</text>
</comment>
<keyword evidence="3" id="KW-0862">Zinc</keyword>
<dbReference type="PANTHER" id="PTHR33337:SF40">
    <property type="entry name" value="CENP-V_GFA DOMAIN-CONTAINING PROTEIN-RELATED"/>
    <property type="match status" value="1"/>
</dbReference>
<evidence type="ECO:0000256" key="1">
    <source>
        <dbReference type="ARBA" id="ARBA00005495"/>
    </source>
</evidence>
<evidence type="ECO:0000259" key="5">
    <source>
        <dbReference type="PROSITE" id="PS51891"/>
    </source>
</evidence>
<dbReference type="GO" id="GO:0016846">
    <property type="term" value="F:carbon-sulfur lyase activity"/>
    <property type="evidence" value="ECO:0007669"/>
    <property type="project" value="InterPro"/>
</dbReference>
<keyword evidence="4" id="KW-0456">Lyase</keyword>
<name>A0A8J6YUQ9_9PROT</name>
<dbReference type="Proteomes" id="UP000631034">
    <property type="component" value="Unassembled WGS sequence"/>
</dbReference>
<reference evidence="6" key="1">
    <citation type="submission" date="2020-10" db="EMBL/GenBank/DDBJ databases">
        <title>Genome sequence of the unusual species of purple photosynthetic bacteria, Phaeovibrio sulfidiphilus DSM 23193, type strain.</title>
        <authorList>
            <person name="Kyndt J.A."/>
            <person name="Meyer T.E."/>
        </authorList>
    </citation>
    <scope>NUCLEOTIDE SEQUENCE</scope>
    <source>
        <strain evidence="6">DSM 23193</strain>
    </source>
</reference>
<gene>
    <name evidence="6" type="ORF">IHV25_00380</name>
</gene>
<evidence type="ECO:0000313" key="6">
    <source>
        <dbReference type="EMBL" id="MBE1236117.1"/>
    </source>
</evidence>
<accession>A0A8J6YUQ9</accession>
<dbReference type="InterPro" id="IPR006913">
    <property type="entry name" value="CENP-V/GFA"/>
</dbReference>
<comment type="caution">
    <text evidence="6">The sequence shown here is derived from an EMBL/GenBank/DDBJ whole genome shotgun (WGS) entry which is preliminary data.</text>
</comment>
<keyword evidence="7" id="KW-1185">Reference proteome</keyword>
<evidence type="ECO:0000313" key="7">
    <source>
        <dbReference type="Proteomes" id="UP000631034"/>
    </source>
</evidence>
<sequence>MLTGRCLCGAVRYEVAKPIDSLVFCHCSRCRKESGSAFDSIAVLDGGDFRLEEDSAAPHAYEAAGGTRYSCAECSTTVYSIKDRLPGKALVRAGTLDQDPGPVTRTHIFVGSKASWDRIPDDETQFDEWPT</sequence>
<dbReference type="InterPro" id="IPR011057">
    <property type="entry name" value="Mss4-like_sf"/>
</dbReference>
<keyword evidence="2" id="KW-0479">Metal-binding</keyword>
<evidence type="ECO:0000256" key="4">
    <source>
        <dbReference type="ARBA" id="ARBA00023239"/>
    </source>
</evidence>
<dbReference type="GO" id="GO:0046872">
    <property type="term" value="F:metal ion binding"/>
    <property type="evidence" value="ECO:0007669"/>
    <property type="project" value="UniProtKB-KW"/>
</dbReference>
<proteinExistence type="inferred from homology"/>
<dbReference type="AlphaFoldDB" id="A0A8J6YUQ9"/>
<dbReference type="RefSeq" id="WP_192533000.1">
    <property type="nucleotide sequence ID" value="NZ_JACZHT010000001.1"/>
</dbReference>
<feature type="domain" description="CENP-V/GFA" evidence="5">
    <location>
        <begin position="2"/>
        <end position="117"/>
    </location>
</feature>
<protein>
    <submittedName>
        <fullName evidence="6">GFA family protein</fullName>
    </submittedName>
</protein>
<dbReference type="EMBL" id="JACZHT010000001">
    <property type="protein sequence ID" value="MBE1236117.1"/>
    <property type="molecule type" value="Genomic_DNA"/>
</dbReference>
<organism evidence="6 7">
    <name type="scientific">Phaeovibrio sulfidiphilus</name>
    <dbReference type="NCBI Taxonomy" id="1220600"/>
    <lineage>
        <taxon>Bacteria</taxon>
        <taxon>Pseudomonadati</taxon>
        <taxon>Pseudomonadota</taxon>
        <taxon>Alphaproteobacteria</taxon>
        <taxon>Rhodospirillales</taxon>
        <taxon>Rhodospirillaceae</taxon>
        <taxon>Phaeovibrio</taxon>
    </lineage>
</organism>
<dbReference type="PANTHER" id="PTHR33337">
    <property type="entry name" value="GFA DOMAIN-CONTAINING PROTEIN"/>
    <property type="match status" value="1"/>
</dbReference>
<dbReference type="Gene3D" id="3.90.1590.10">
    <property type="entry name" value="glutathione-dependent formaldehyde- activating enzyme (gfa)"/>
    <property type="match status" value="1"/>
</dbReference>